<dbReference type="AlphaFoldDB" id="A0AAD2D3I5"/>
<evidence type="ECO:0000313" key="2">
    <source>
        <dbReference type="Proteomes" id="UP001295684"/>
    </source>
</evidence>
<accession>A0AAD2D3I5</accession>
<dbReference type="SUPFAM" id="SSF52047">
    <property type="entry name" value="RNI-like"/>
    <property type="match status" value="1"/>
</dbReference>
<dbReference type="EMBL" id="CAMPGE010020606">
    <property type="protein sequence ID" value="CAI2378832.1"/>
    <property type="molecule type" value="Genomic_DNA"/>
</dbReference>
<keyword evidence="2" id="KW-1185">Reference proteome</keyword>
<proteinExistence type="predicted"/>
<dbReference type="Proteomes" id="UP001295684">
    <property type="component" value="Unassembled WGS sequence"/>
</dbReference>
<evidence type="ECO:0000313" key="1">
    <source>
        <dbReference type="EMBL" id="CAI2378832.1"/>
    </source>
</evidence>
<organism evidence="1 2">
    <name type="scientific">Euplotes crassus</name>
    <dbReference type="NCBI Taxonomy" id="5936"/>
    <lineage>
        <taxon>Eukaryota</taxon>
        <taxon>Sar</taxon>
        <taxon>Alveolata</taxon>
        <taxon>Ciliophora</taxon>
        <taxon>Intramacronucleata</taxon>
        <taxon>Spirotrichea</taxon>
        <taxon>Hypotrichia</taxon>
        <taxon>Euplotida</taxon>
        <taxon>Euplotidae</taxon>
        <taxon>Moneuplotes</taxon>
    </lineage>
</organism>
<protein>
    <submittedName>
        <fullName evidence="1">Uncharacterized protein</fullName>
    </submittedName>
</protein>
<dbReference type="InterPro" id="IPR032675">
    <property type="entry name" value="LRR_dom_sf"/>
</dbReference>
<gene>
    <name evidence="1" type="ORF">ECRASSUSDP1_LOCUS20232</name>
</gene>
<reference evidence="1" key="1">
    <citation type="submission" date="2023-07" db="EMBL/GenBank/DDBJ databases">
        <authorList>
            <consortium name="AG Swart"/>
            <person name="Singh M."/>
            <person name="Singh A."/>
            <person name="Seah K."/>
            <person name="Emmerich C."/>
        </authorList>
    </citation>
    <scope>NUCLEOTIDE SEQUENCE</scope>
    <source>
        <strain evidence="1">DP1</strain>
    </source>
</reference>
<dbReference type="Gene3D" id="3.80.10.10">
    <property type="entry name" value="Ribonuclease Inhibitor"/>
    <property type="match status" value="1"/>
</dbReference>
<name>A0AAD2D3I5_EUPCR</name>
<sequence>MGKANSKPFASIREKDTEYKIINPEKDRIIEGQLENLGVKIIFSHWEKFKSYFINELGFEELRFYLKNSTISASMRKLSKVKFKTNDLKRLHLNGINKRSRGIKDLLENMRSPNIGHLELGKCQQSSLRFDLYSQPICRILNTAQCLVVLEYFDISQKNFCRLLISSNQNVKLSFHRCTITLLSFPHFPRSTTHLKSLFLRRCSIIHSTPPSTDLTSFISQLTSALEPKLRCLQITTEGTTRREFYPYMTRCGRIGNCNLVVFEEL</sequence>
<comment type="caution">
    <text evidence="1">The sequence shown here is derived from an EMBL/GenBank/DDBJ whole genome shotgun (WGS) entry which is preliminary data.</text>
</comment>